<evidence type="ECO:0000256" key="1">
    <source>
        <dbReference type="SAM" id="MobiDB-lite"/>
    </source>
</evidence>
<evidence type="ECO:0000313" key="4">
    <source>
        <dbReference type="Proteomes" id="UP001146793"/>
    </source>
</evidence>
<dbReference type="SUPFAM" id="SSF58038">
    <property type="entry name" value="SNARE fusion complex"/>
    <property type="match status" value="1"/>
</dbReference>
<organism evidence="3 4">
    <name type="scientific">Anaeramoeba flamelloides</name>
    <dbReference type="NCBI Taxonomy" id="1746091"/>
    <lineage>
        <taxon>Eukaryota</taxon>
        <taxon>Metamonada</taxon>
        <taxon>Anaeramoebidae</taxon>
        <taxon>Anaeramoeba</taxon>
    </lineage>
</organism>
<feature type="region of interest" description="Disordered" evidence="1">
    <location>
        <begin position="105"/>
        <end position="139"/>
    </location>
</feature>
<reference evidence="3" key="1">
    <citation type="submission" date="2022-08" db="EMBL/GenBank/DDBJ databases">
        <title>Novel sulphate-reducing endosymbionts in the free-living metamonad Anaeramoeba.</title>
        <authorList>
            <person name="Jerlstrom-Hultqvist J."/>
            <person name="Cepicka I."/>
            <person name="Gallot-Lavallee L."/>
            <person name="Salas-Leiva D."/>
            <person name="Curtis B.A."/>
            <person name="Zahonova K."/>
            <person name="Pipaliya S."/>
            <person name="Dacks J."/>
            <person name="Roger A.J."/>
        </authorList>
    </citation>
    <scope>NUCLEOTIDE SEQUENCE</scope>
    <source>
        <strain evidence="3">Busselton2</strain>
    </source>
</reference>
<dbReference type="InterPro" id="IPR000727">
    <property type="entry name" value="T_SNARE_dom"/>
</dbReference>
<dbReference type="Proteomes" id="UP001146793">
    <property type="component" value="Unassembled WGS sequence"/>
</dbReference>
<evidence type="ECO:0000259" key="2">
    <source>
        <dbReference type="PROSITE" id="PS50192"/>
    </source>
</evidence>
<comment type="caution">
    <text evidence="3">The sequence shown here is derived from an EMBL/GenBank/DDBJ whole genome shotgun (WGS) entry which is preliminary data.</text>
</comment>
<accession>A0AAV7YNG9</accession>
<gene>
    <name evidence="3" type="ORF">M0812_24842</name>
</gene>
<dbReference type="GO" id="GO:0016020">
    <property type="term" value="C:membrane"/>
    <property type="evidence" value="ECO:0007669"/>
    <property type="project" value="InterPro"/>
</dbReference>
<dbReference type="GO" id="GO:0016192">
    <property type="term" value="P:vesicle-mediated transport"/>
    <property type="evidence" value="ECO:0007669"/>
    <property type="project" value="InterPro"/>
</dbReference>
<dbReference type="SUPFAM" id="SSF47661">
    <property type="entry name" value="t-snare proteins"/>
    <property type="match status" value="1"/>
</dbReference>
<proteinExistence type="predicted"/>
<feature type="compositionally biased region" description="Basic and acidic residues" evidence="1">
    <location>
        <begin position="126"/>
        <end position="138"/>
    </location>
</feature>
<feature type="domain" description="T-SNARE coiled-coil homology" evidence="2">
    <location>
        <begin position="188"/>
        <end position="250"/>
    </location>
</feature>
<sequence length="257" mass="30945">MSFIKVYEQSNLIELELLVQKFTSKLDAIFDREQLMIKVKDPKPVFKFVQKSLGRMNEIKRLFEELESEDDHKKKIHELKTEFVSTQERFSYLVEALKEHVHHRKLTFNSNTENNKKIKTHQKNQNNKENEKEKEKEKNKVKKFIIPKNNKNNNYSKILFEEEEDEEEKEINEQQLKLERKKRLEEQKIIIEEKNQRVKELQNDIADLSQMMFIFAQEVSVQNQQIETIQDYISQAQVNIEEGTQDIVEVNLYNLKN</sequence>
<dbReference type="AlphaFoldDB" id="A0AAV7YNG9"/>
<dbReference type="Gene3D" id="1.20.5.110">
    <property type="match status" value="1"/>
</dbReference>
<evidence type="ECO:0000313" key="3">
    <source>
        <dbReference type="EMBL" id="KAJ3429490.1"/>
    </source>
</evidence>
<dbReference type="InterPro" id="IPR010989">
    <property type="entry name" value="SNARE"/>
</dbReference>
<dbReference type="EMBL" id="JANTQA010000057">
    <property type="protein sequence ID" value="KAJ3429490.1"/>
    <property type="molecule type" value="Genomic_DNA"/>
</dbReference>
<protein>
    <submittedName>
        <fullName evidence="3">Syntaxin-17</fullName>
    </submittedName>
</protein>
<name>A0AAV7YNG9_9EUKA</name>
<dbReference type="PROSITE" id="PS50192">
    <property type="entry name" value="T_SNARE"/>
    <property type="match status" value="1"/>
</dbReference>